<evidence type="ECO:0000313" key="1">
    <source>
        <dbReference type="EMBL" id="KRR24680.1"/>
    </source>
</evidence>
<evidence type="ECO:0000313" key="2">
    <source>
        <dbReference type="Proteomes" id="UP000051660"/>
    </source>
</evidence>
<dbReference type="Proteomes" id="UP000051660">
    <property type="component" value="Unassembled WGS sequence"/>
</dbReference>
<accession>A0A0R3MX97</accession>
<dbReference type="AlphaFoldDB" id="A0A0R3MX97"/>
<proteinExistence type="predicted"/>
<organism evidence="1 2">
    <name type="scientific">Bradyrhizobium lablabi</name>
    <dbReference type="NCBI Taxonomy" id="722472"/>
    <lineage>
        <taxon>Bacteria</taxon>
        <taxon>Pseudomonadati</taxon>
        <taxon>Pseudomonadota</taxon>
        <taxon>Alphaproteobacteria</taxon>
        <taxon>Hyphomicrobiales</taxon>
        <taxon>Nitrobacteraceae</taxon>
        <taxon>Bradyrhizobium</taxon>
    </lineage>
</organism>
<dbReference type="EMBL" id="LLYB01000060">
    <property type="protein sequence ID" value="KRR24680.1"/>
    <property type="molecule type" value="Genomic_DNA"/>
</dbReference>
<protein>
    <submittedName>
        <fullName evidence="1">Uncharacterized protein</fullName>
    </submittedName>
</protein>
<comment type="caution">
    <text evidence="1">The sequence shown here is derived from an EMBL/GenBank/DDBJ whole genome shotgun (WGS) entry which is preliminary data.</text>
</comment>
<name>A0A0R3MX97_9BRAD</name>
<gene>
    <name evidence="1" type="ORF">CQ14_04845</name>
</gene>
<sequence length="74" mass="8007">MTITDTAVVAISMTRGKPMIAQINRQITATALKIILSILSVTDLKDIALSPLSDLANNALKTRYAVLRTDEGQH</sequence>
<reference evidence="1 2" key="1">
    <citation type="submission" date="2014-03" db="EMBL/GenBank/DDBJ databases">
        <title>Bradyrhizobium valentinum sp. nov., isolated from effective nodules of Lupinus mariae-josephae, a lupine endemic of basic-lime soils in Eastern Spain.</title>
        <authorList>
            <person name="Duran D."/>
            <person name="Rey L."/>
            <person name="Navarro A."/>
            <person name="Busquets A."/>
            <person name="Imperial J."/>
            <person name="Ruiz-Argueso T."/>
        </authorList>
    </citation>
    <scope>NUCLEOTIDE SEQUENCE [LARGE SCALE GENOMIC DNA]</scope>
    <source>
        <strain evidence="1 2">CCBAU 23086</strain>
    </source>
</reference>